<evidence type="ECO:0000259" key="1">
    <source>
        <dbReference type="Pfam" id="PF03478"/>
    </source>
</evidence>
<reference evidence="2" key="1">
    <citation type="submission" date="2013-04" db="UniProtKB">
        <authorList>
            <consortium name="EnsemblPlants"/>
        </authorList>
    </citation>
    <scope>IDENTIFICATION</scope>
</reference>
<dbReference type="Gramene" id="OB02G33410.1">
    <property type="protein sequence ID" value="OB02G33410.1"/>
    <property type="gene ID" value="OB02G33410"/>
</dbReference>
<evidence type="ECO:0000313" key="2">
    <source>
        <dbReference type="EnsemblPlants" id="OB02G33410.1"/>
    </source>
</evidence>
<sequence>MDTSSRVLPVPLPCLALRDRVDSDKPVTLFSMVEKKTIACEEMAKLMKNSSVFATQQGWMVVHDATTSMSTFLLDPLNFGHRIQLPHLPKTLSSPSPLCCGTVTSETRSGRGTSTTLGRTPCFYEDKTVDEKLPICPIAACQGKFFFNGTAKELAVLEFCPEPVFSKIAISDVIDGFFGYMNCAHIYLVEADDELYLACTLFGFDLKTIYEVRVYQMDFSRQRWSRVEELGDRAFLVSPWYFGACYSAEKHGLEPNCVYLACPRENEQCQCYKIYNIKDGTSKVNNIDE</sequence>
<dbReference type="Pfam" id="PF03478">
    <property type="entry name" value="Beta-prop_KIB1-4"/>
    <property type="match status" value="1"/>
</dbReference>
<dbReference type="Proteomes" id="UP000006038">
    <property type="component" value="Unassembled WGS sequence"/>
</dbReference>
<dbReference type="EnsemblPlants" id="OB02G33410.1">
    <property type="protein sequence ID" value="OB02G33410.1"/>
    <property type="gene ID" value="OB02G33410"/>
</dbReference>
<name>J3LFC4_ORYBR</name>
<accession>J3LFC4</accession>
<dbReference type="PANTHER" id="PTHR33127:SF85">
    <property type="entry name" value="OS11G0436500 PROTEIN"/>
    <property type="match status" value="1"/>
</dbReference>
<evidence type="ECO:0000313" key="3">
    <source>
        <dbReference type="Proteomes" id="UP000006038"/>
    </source>
</evidence>
<dbReference type="OMA" id="IIRYCRI"/>
<dbReference type="AlphaFoldDB" id="J3LFC4"/>
<dbReference type="InterPro" id="IPR005174">
    <property type="entry name" value="KIB1-4_b-propeller"/>
</dbReference>
<proteinExistence type="predicted"/>
<organism evidence="2">
    <name type="scientific">Oryza brachyantha</name>
    <name type="common">malo sina</name>
    <dbReference type="NCBI Taxonomy" id="4533"/>
    <lineage>
        <taxon>Eukaryota</taxon>
        <taxon>Viridiplantae</taxon>
        <taxon>Streptophyta</taxon>
        <taxon>Embryophyta</taxon>
        <taxon>Tracheophyta</taxon>
        <taxon>Spermatophyta</taxon>
        <taxon>Magnoliopsida</taxon>
        <taxon>Liliopsida</taxon>
        <taxon>Poales</taxon>
        <taxon>Poaceae</taxon>
        <taxon>BOP clade</taxon>
        <taxon>Oryzoideae</taxon>
        <taxon>Oryzeae</taxon>
        <taxon>Oryzinae</taxon>
        <taxon>Oryza</taxon>
    </lineage>
</organism>
<protein>
    <recommendedName>
        <fullName evidence="1">KIB1-4 beta-propeller domain-containing protein</fullName>
    </recommendedName>
</protein>
<dbReference type="PANTHER" id="PTHR33127">
    <property type="entry name" value="TRANSMEMBRANE PROTEIN"/>
    <property type="match status" value="1"/>
</dbReference>
<dbReference type="HOGENOM" id="CLU_032864_1_0_1"/>
<feature type="domain" description="KIB1-4 beta-propeller" evidence="1">
    <location>
        <begin position="30"/>
        <end position="265"/>
    </location>
</feature>
<keyword evidence="3" id="KW-1185">Reference proteome</keyword>
<dbReference type="eggNOG" id="KOG0001">
    <property type="taxonomic scope" value="Eukaryota"/>
</dbReference>